<reference evidence="11 12" key="1">
    <citation type="submission" date="2024-10" db="EMBL/GenBank/DDBJ databases">
        <authorList>
            <person name="Kim D."/>
        </authorList>
    </citation>
    <scope>NUCLEOTIDE SEQUENCE [LARGE SCALE GENOMIC DNA]</scope>
    <source>
        <strain evidence="11">BH-2024</strain>
    </source>
</reference>
<evidence type="ECO:0000256" key="10">
    <source>
        <dbReference type="PIRSR" id="PIRSR601019-2"/>
    </source>
</evidence>
<keyword evidence="12" id="KW-1185">Reference proteome</keyword>
<dbReference type="GO" id="GO:0046872">
    <property type="term" value="F:metal ion binding"/>
    <property type="evidence" value="ECO:0007669"/>
    <property type="project" value="UniProtKB-KW"/>
</dbReference>
<dbReference type="SUPFAM" id="SSF52540">
    <property type="entry name" value="P-loop containing nucleoside triphosphate hydrolases"/>
    <property type="match status" value="1"/>
</dbReference>
<dbReference type="Gene3D" id="3.40.50.300">
    <property type="entry name" value="P-loop containing nucleotide triphosphate hydrolases"/>
    <property type="match status" value="1"/>
</dbReference>
<evidence type="ECO:0000256" key="9">
    <source>
        <dbReference type="PIRSR" id="PIRSR601019-1"/>
    </source>
</evidence>
<evidence type="ECO:0000256" key="4">
    <source>
        <dbReference type="ARBA" id="ARBA00022842"/>
    </source>
</evidence>
<feature type="binding site" evidence="10">
    <location>
        <position position="207"/>
    </location>
    <ligand>
        <name>Mg(2+)</name>
        <dbReference type="ChEBI" id="CHEBI:18420"/>
    </ligand>
</feature>
<keyword evidence="6" id="KW-0564">Palmitate</keyword>
<dbReference type="InterPro" id="IPR011025">
    <property type="entry name" value="GproteinA_insert"/>
</dbReference>
<evidence type="ECO:0000256" key="6">
    <source>
        <dbReference type="ARBA" id="ARBA00023139"/>
    </source>
</evidence>
<dbReference type="InterPro" id="IPR027417">
    <property type="entry name" value="P-loop_NTPase"/>
</dbReference>
<dbReference type="AlphaFoldDB" id="A0ABD2KTX3"/>
<dbReference type="Proteomes" id="UP001620626">
    <property type="component" value="Unassembled WGS sequence"/>
</dbReference>
<dbReference type="PANTHER" id="PTHR10218">
    <property type="entry name" value="GTP-BINDING PROTEIN ALPHA SUBUNIT"/>
    <property type="match status" value="1"/>
</dbReference>
<evidence type="ECO:0000256" key="3">
    <source>
        <dbReference type="ARBA" id="ARBA00022741"/>
    </source>
</evidence>
<name>A0ABD2KTX3_9BILA</name>
<dbReference type="PROSITE" id="PS51882">
    <property type="entry name" value="G_ALPHA"/>
    <property type="match status" value="1"/>
</dbReference>
<accession>A0ABD2KTX3</accession>
<keyword evidence="8" id="KW-0449">Lipoprotein</keyword>
<evidence type="ECO:0000256" key="1">
    <source>
        <dbReference type="ARBA" id="ARBA00022707"/>
    </source>
</evidence>
<dbReference type="InterPro" id="IPR001019">
    <property type="entry name" value="Gprotein_alpha_su"/>
</dbReference>
<organism evidence="11 12">
    <name type="scientific">Heterodera trifolii</name>
    <dbReference type="NCBI Taxonomy" id="157864"/>
    <lineage>
        <taxon>Eukaryota</taxon>
        <taxon>Metazoa</taxon>
        <taxon>Ecdysozoa</taxon>
        <taxon>Nematoda</taxon>
        <taxon>Chromadorea</taxon>
        <taxon>Rhabditida</taxon>
        <taxon>Tylenchina</taxon>
        <taxon>Tylenchomorpha</taxon>
        <taxon>Tylenchoidea</taxon>
        <taxon>Heteroderidae</taxon>
        <taxon>Heteroderinae</taxon>
        <taxon>Heterodera</taxon>
    </lineage>
</organism>
<dbReference type="EMBL" id="JBICBT010000665">
    <property type="protein sequence ID" value="KAL3106045.1"/>
    <property type="molecule type" value="Genomic_DNA"/>
</dbReference>
<dbReference type="FunFam" id="3.40.50.300:FF:002307">
    <property type="entry name" value="Guanine nucleotide-binding protein G(k) subunit alpha"/>
    <property type="match status" value="1"/>
</dbReference>
<evidence type="ECO:0000313" key="12">
    <source>
        <dbReference type="Proteomes" id="UP001620626"/>
    </source>
</evidence>
<dbReference type="SMART" id="SM00275">
    <property type="entry name" value="G_alpha"/>
    <property type="match status" value="1"/>
</dbReference>
<evidence type="ECO:0000313" key="11">
    <source>
        <dbReference type="EMBL" id="KAL3106045.1"/>
    </source>
</evidence>
<keyword evidence="3 9" id="KW-0547">Nucleotide-binding</keyword>
<feature type="binding site" evidence="10">
    <location>
        <position position="72"/>
    </location>
    <ligand>
        <name>Mg(2+)</name>
        <dbReference type="ChEBI" id="CHEBI:18420"/>
    </ligand>
</feature>
<keyword evidence="4 10" id="KW-0460">Magnesium</keyword>
<feature type="binding site" evidence="9">
    <location>
        <begin position="295"/>
        <end position="298"/>
    </location>
    <ligand>
        <name>GTP</name>
        <dbReference type="ChEBI" id="CHEBI:37565"/>
    </ligand>
</feature>
<dbReference type="GO" id="GO:0005525">
    <property type="term" value="F:GTP binding"/>
    <property type="evidence" value="ECO:0007669"/>
    <property type="project" value="UniProtKB-KW"/>
</dbReference>
<protein>
    <submittedName>
        <fullName evidence="11">Uncharacterized protein</fullName>
    </submittedName>
</protein>
<gene>
    <name evidence="11" type="ORF">niasHT_029678</name>
</gene>
<dbReference type="SUPFAM" id="SSF47895">
    <property type="entry name" value="Transducin (alpha subunit), insertion domain"/>
    <property type="match status" value="1"/>
</dbReference>
<proteinExistence type="predicted"/>
<evidence type="ECO:0000256" key="2">
    <source>
        <dbReference type="ARBA" id="ARBA00022723"/>
    </source>
</evidence>
<evidence type="ECO:0000256" key="7">
    <source>
        <dbReference type="ARBA" id="ARBA00023224"/>
    </source>
</evidence>
<keyword evidence="2 10" id="KW-0479">Metal-binding</keyword>
<dbReference type="Pfam" id="PF00503">
    <property type="entry name" value="G-alpha"/>
    <property type="match status" value="1"/>
</dbReference>
<dbReference type="PRINTS" id="PR00318">
    <property type="entry name" value="GPROTEINA"/>
</dbReference>
<feature type="binding site" evidence="9">
    <location>
        <position position="361"/>
    </location>
    <ligand>
        <name>GTP</name>
        <dbReference type="ChEBI" id="CHEBI:37565"/>
    </ligand>
</feature>
<dbReference type="GO" id="GO:0007165">
    <property type="term" value="P:signal transduction"/>
    <property type="evidence" value="ECO:0007669"/>
    <property type="project" value="UniProtKB-KW"/>
</dbReference>
<keyword evidence="7" id="KW-0807">Transducer</keyword>
<keyword evidence="1" id="KW-0519">Myristate</keyword>
<evidence type="ECO:0000256" key="8">
    <source>
        <dbReference type="ARBA" id="ARBA00023288"/>
    </source>
</evidence>
<feature type="binding site" evidence="9">
    <location>
        <begin position="226"/>
        <end position="230"/>
    </location>
    <ligand>
        <name>GTP</name>
        <dbReference type="ChEBI" id="CHEBI:37565"/>
    </ligand>
</feature>
<dbReference type="PANTHER" id="PTHR10218:SF302">
    <property type="entry name" value="GUANINE NUCLEOTIDE-BINDING PROTEIN ALPHA-5 SUBUNIT"/>
    <property type="match status" value="1"/>
</dbReference>
<dbReference type="Gene3D" id="1.10.400.10">
    <property type="entry name" value="GI Alpha 1, domain 2-like"/>
    <property type="match status" value="1"/>
</dbReference>
<comment type="caution">
    <text evidence="11">The sequence shown here is derived from an EMBL/GenBank/DDBJ whole genome shotgun (WGS) entry which is preliminary data.</text>
</comment>
<sequence>MGSICCSVSCNRISVVHESVDEAKVVEKVEIIVRKIQLQKSQAIDEELKKEAINNIRIVKVLLLGASNSGKSTVAKQMRILHTEGFTEAEKIHYKYMVHSNYIDFFSQIAKGIAKFGIKVAPKERDLVATFEQAYYGQFMNLDQADDLIALIRTFLEFACVKQVINERLNELDVPDNTEYLLENAQRILTEHYSPTHDDIIHARAATKGIYEIIFAFREFKIRLIDVGGQKTERRKWIHCFEGVAAILFIVSLSCYNQVMEEDSQINQMSDSIEMFKTMYRNRFLRSSSFIMFLNKKDIFAKKIHQIPMEQFLPKFGDKMKANPNLSGDELYSAALEFVKQMFSSVRRQDKRQIYTHVTNATDTRNIDFVFNATCDIILAKNIKSAGMN</sequence>
<evidence type="ECO:0000256" key="5">
    <source>
        <dbReference type="ARBA" id="ARBA00023134"/>
    </source>
</evidence>
<dbReference type="CDD" id="cd00066">
    <property type="entry name" value="G-alpha"/>
    <property type="match status" value="1"/>
</dbReference>
<keyword evidence="5 9" id="KW-0342">GTP-binding</keyword>